<feature type="DNA-binding region" description="H-T-H motif" evidence="5">
    <location>
        <begin position="42"/>
        <end position="61"/>
    </location>
</feature>
<dbReference type="InterPro" id="IPR050109">
    <property type="entry name" value="HTH-type_TetR-like_transc_reg"/>
</dbReference>
<comment type="caution">
    <text evidence="7">The sequence shown here is derived from an EMBL/GenBank/DDBJ whole genome shotgun (WGS) entry which is preliminary data.</text>
</comment>
<evidence type="ECO:0000313" key="8">
    <source>
        <dbReference type="Proteomes" id="UP001500221"/>
    </source>
</evidence>
<dbReference type="PROSITE" id="PS50977">
    <property type="entry name" value="HTH_TETR_2"/>
    <property type="match status" value="1"/>
</dbReference>
<protein>
    <submittedName>
        <fullName evidence="7">TetR/AcrR family transcriptional regulator</fullName>
    </submittedName>
</protein>
<evidence type="ECO:0000256" key="4">
    <source>
        <dbReference type="ARBA" id="ARBA00023163"/>
    </source>
</evidence>
<organism evidence="7 8">
    <name type="scientific">Nocardioides marinquilinus</name>
    <dbReference type="NCBI Taxonomy" id="1210400"/>
    <lineage>
        <taxon>Bacteria</taxon>
        <taxon>Bacillati</taxon>
        <taxon>Actinomycetota</taxon>
        <taxon>Actinomycetes</taxon>
        <taxon>Propionibacteriales</taxon>
        <taxon>Nocardioidaceae</taxon>
        <taxon>Nocardioides</taxon>
    </lineage>
</organism>
<keyword evidence="8" id="KW-1185">Reference proteome</keyword>
<evidence type="ECO:0000313" key="7">
    <source>
        <dbReference type="EMBL" id="GAA5155581.1"/>
    </source>
</evidence>
<dbReference type="SUPFAM" id="SSF48498">
    <property type="entry name" value="Tetracyclin repressor-like, C-terminal domain"/>
    <property type="match status" value="1"/>
</dbReference>
<feature type="domain" description="HTH tetR-type" evidence="6">
    <location>
        <begin position="19"/>
        <end position="79"/>
    </location>
</feature>
<dbReference type="PANTHER" id="PTHR30055:SF226">
    <property type="entry name" value="HTH-TYPE TRANSCRIPTIONAL REGULATOR PKSA"/>
    <property type="match status" value="1"/>
</dbReference>
<dbReference type="PRINTS" id="PR00455">
    <property type="entry name" value="HTHTETR"/>
</dbReference>
<keyword evidence="1" id="KW-0678">Repressor</keyword>
<keyword evidence="4" id="KW-0804">Transcription</keyword>
<dbReference type="Pfam" id="PF00440">
    <property type="entry name" value="TetR_N"/>
    <property type="match status" value="1"/>
</dbReference>
<evidence type="ECO:0000259" key="6">
    <source>
        <dbReference type="PROSITE" id="PS50977"/>
    </source>
</evidence>
<proteinExistence type="predicted"/>
<dbReference type="Gene3D" id="1.10.357.10">
    <property type="entry name" value="Tetracycline Repressor, domain 2"/>
    <property type="match status" value="1"/>
</dbReference>
<evidence type="ECO:0000256" key="1">
    <source>
        <dbReference type="ARBA" id="ARBA00022491"/>
    </source>
</evidence>
<dbReference type="EMBL" id="BAABKG010000006">
    <property type="protein sequence ID" value="GAA5155581.1"/>
    <property type="molecule type" value="Genomic_DNA"/>
</dbReference>
<reference evidence="8" key="1">
    <citation type="journal article" date="2019" name="Int. J. Syst. Evol. Microbiol.">
        <title>The Global Catalogue of Microorganisms (GCM) 10K type strain sequencing project: providing services to taxonomists for standard genome sequencing and annotation.</title>
        <authorList>
            <consortium name="The Broad Institute Genomics Platform"/>
            <consortium name="The Broad Institute Genome Sequencing Center for Infectious Disease"/>
            <person name="Wu L."/>
            <person name="Ma J."/>
        </authorList>
    </citation>
    <scope>NUCLEOTIDE SEQUENCE [LARGE SCALE GENOMIC DNA]</scope>
    <source>
        <strain evidence="8">JCM 18459</strain>
    </source>
</reference>
<keyword evidence="3 5" id="KW-0238">DNA-binding</keyword>
<dbReference type="InterPro" id="IPR001647">
    <property type="entry name" value="HTH_TetR"/>
</dbReference>
<dbReference type="PANTHER" id="PTHR30055">
    <property type="entry name" value="HTH-TYPE TRANSCRIPTIONAL REGULATOR RUTR"/>
    <property type="match status" value="1"/>
</dbReference>
<accession>A0ABP9Q1V8</accession>
<evidence type="ECO:0000256" key="5">
    <source>
        <dbReference type="PROSITE-ProRule" id="PRU00335"/>
    </source>
</evidence>
<dbReference type="Pfam" id="PF13977">
    <property type="entry name" value="TetR_C_6"/>
    <property type="match status" value="1"/>
</dbReference>
<dbReference type="Proteomes" id="UP001500221">
    <property type="component" value="Unassembled WGS sequence"/>
</dbReference>
<sequence length="204" mass="23054">MVTNQPDEVSAKRVHASTAARRREIVQSALELFLADGYYGTSLRAIARRIGMTHAGLLHHFDSKDELLVEVLHRWDLDTRSWFESQPPVRSLDDLVDRCVALIDRHRDEPALIRLLLTLSSSASDPRHPLSSHFRQRSRSARAFMRGFLAPLQERGQIPADVDLDQAAAWMVAGLDGLQLQWLNDALFPAADAMDAMLRRLLEP</sequence>
<dbReference type="InterPro" id="IPR036271">
    <property type="entry name" value="Tet_transcr_reg_TetR-rel_C_sf"/>
</dbReference>
<keyword evidence="2" id="KW-0805">Transcription regulation</keyword>
<evidence type="ECO:0000256" key="2">
    <source>
        <dbReference type="ARBA" id="ARBA00023015"/>
    </source>
</evidence>
<name>A0ABP9Q1V8_9ACTN</name>
<gene>
    <name evidence="7" type="ORF">GCM10023340_41230</name>
</gene>
<evidence type="ECO:0000256" key="3">
    <source>
        <dbReference type="ARBA" id="ARBA00023125"/>
    </source>
</evidence>
<dbReference type="InterPro" id="IPR009057">
    <property type="entry name" value="Homeodomain-like_sf"/>
</dbReference>
<dbReference type="SUPFAM" id="SSF46689">
    <property type="entry name" value="Homeodomain-like"/>
    <property type="match status" value="1"/>
</dbReference>
<dbReference type="InterPro" id="IPR039538">
    <property type="entry name" value="BetI_C"/>
</dbReference>